<dbReference type="AlphaFoldDB" id="A0A6A5XS08"/>
<dbReference type="EMBL" id="ML978069">
    <property type="protein sequence ID" value="KAF2015597.1"/>
    <property type="molecule type" value="Genomic_DNA"/>
</dbReference>
<evidence type="ECO:0000313" key="3">
    <source>
        <dbReference type="Proteomes" id="UP000799778"/>
    </source>
</evidence>
<evidence type="ECO:0000256" key="1">
    <source>
        <dbReference type="SAM" id="MobiDB-lite"/>
    </source>
</evidence>
<dbReference type="GeneID" id="54279023"/>
<dbReference type="Proteomes" id="UP000799778">
    <property type="component" value="Unassembled WGS sequence"/>
</dbReference>
<protein>
    <submittedName>
        <fullName evidence="2">Uncharacterized protein</fullName>
    </submittedName>
</protein>
<accession>A0A6A5XS08</accession>
<feature type="compositionally biased region" description="Polar residues" evidence="1">
    <location>
        <begin position="328"/>
        <end position="369"/>
    </location>
</feature>
<proteinExistence type="predicted"/>
<sequence>MDTNTVSADLPATFNELKARQRREIEQLASKHSAEVLDLHSKHRKESVAFTNKKAAEAAFPHKAALESAKGPSAATIRINSSPKKPIQFTSTELKFEVPVTTRDKFAKGRDVYVPEGTGIIDLLSDDDDGILEITTSSASGAVISPGSTLGSVEFLSQIATAIKEIPSTTNEVDSPPARTPCTPSSTGRADNKVSVPTPSTPPKPRSPGKKVITPDRRTQIPHNEFRSYQFDRSNIVKNPTQYSYGLRLALEQPAQVAQMFKESPVGEEHFQQGPNVKQTVTQKIQGTKGFSASRTLKENPQKRQSRRVAPMTPPPALSLGGYPLTPPTSGSGAASFTPGIKTSTSSITSRAQKSAFISPTQVSPTASKGNKRKTIGLSDSEVESSKLSNSKLSPKSPRGKPTVQV</sequence>
<keyword evidence="3" id="KW-1185">Reference proteome</keyword>
<dbReference type="RefSeq" id="XP_033383936.1">
    <property type="nucleotide sequence ID" value="XM_033521626.1"/>
</dbReference>
<feature type="region of interest" description="Disordered" evidence="1">
    <location>
        <begin position="167"/>
        <end position="215"/>
    </location>
</feature>
<gene>
    <name evidence="2" type="ORF">BU24DRAFT_181346</name>
</gene>
<name>A0A6A5XS08_9PLEO</name>
<feature type="region of interest" description="Disordered" evidence="1">
    <location>
        <begin position="287"/>
        <end position="406"/>
    </location>
</feature>
<organism evidence="2 3">
    <name type="scientific">Aaosphaeria arxii CBS 175.79</name>
    <dbReference type="NCBI Taxonomy" id="1450172"/>
    <lineage>
        <taxon>Eukaryota</taxon>
        <taxon>Fungi</taxon>
        <taxon>Dikarya</taxon>
        <taxon>Ascomycota</taxon>
        <taxon>Pezizomycotina</taxon>
        <taxon>Dothideomycetes</taxon>
        <taxon>Pleosporomycetidae</taxon>
        <taxon>Pleosporales</taxon>
        <taxon>Pleosporales incertae sedis</taxon>
        <taxon>Aaosphaeria</taxon>
    </lineage>
</organism>
<reference evidence="2" key="1">
    <citation type="journal article" date="2020" name="Stud. Mycol.">
        <title>101 Dothideomycetes genomes: a test case for predicting lifestyles and emergence of pathogens.</title>
        <authorList>
            <person name="Haridas S."/>
            <person name="Albert R."/>
            <person name="Binder M."/>
            <person name="Bloem J."/>
            <person name="Labutti K."/>
            <person name="Salamov A."/>
            <person name="Andreopoulos B."/>
            <person name="Baker S."/>
            <person name="Barry K."/>
            <person name="Bills G."/>
            <person name="Bluhm B."/>
            <person name="Cannon C."/>
            <person name="Castanera R."/>
            <person name="Culley D."/>
            <person name="Daum C."/>
            <person name="Ezra D."/>
            <person name="Gonzalez J."/>
            <person name="Henrissat B."/>
            <person name="Kuo A."/>
            <person name="Liang C."/>
            <person name="Lipzen A."/>
            <person name="Lutzoni F."/>
            <person name="Magnuson J."/>
            <person name="Mondo S."/>
            <person name="Nolan M."/>
            <person name="Ohm R."/>
            <person name="Pangilinan J."/>
            <person name="Park H.-J."/>
            <person name="Ramirez L."/>
            <person name="Alfaro M."/>
            <person name="Sun H."/>
            <person name="Tritt A."/>
            <person name="Yoshinaga Y."/>
            <person name="Zwiers L.-H."/>
            <person name="Turgeon B."/>
            <person name="Goodwin S."/>
            <person name="Spatafora J."/>
            <person name="Crous P."/>
            <person name="Grigoriev I."/>
        </authorList>
    </citation>
    <scope>NUCLEOTIDE SEQUENCE</scope>
    <source>
        <strain evidence="2">CBS 175.79</strain>
    </source>
</reference>
<evidence type="ECO:0000313" key="2">
    <source>
        <dbReference type="EMBL" id="KAF2015597.1"/>
    </source>
</evidence>
<feature type="compositionally biased region" description="Low complexity" evidence="1">
    <location>
        <begin position="386"/>
        <end position="397"/>
    </location>
</feature>